<evidence type="ECO:0000313" key="8">
    <source>
        <dbReference type="EMBL" id="KAK8476860.1"/>
    </source>
</evidence>
<keyword evidence="9" id="KW-1185">Reference proteome</keyword>
<organism evidence="8 9">
    <name type="scientific">Hibiscus sabdariffa</name>
    <name type="common">roselle</name>
    <dbReference type="NCBI Taxonomy" id="183260"/>
    <lineage>
        <taxon>Eukaryota</taxon>
        <taxon>Viridiplantae</taxon>
        <taxon>Streptophyta</taxon>
        <taxon>Embryophyta</taxon>
        <taxon>Tracheophyta</taxon>
        <taxon>Spermatophyta</taxon>
        <taxon>Magnoliopsida</taxon>
        <taxon>eudicotyledons</taxon>
        <taxon>Gunneridae</taxon>
        <taxon>Pentapetalae</taxon>
        <taxon>rosids</taxon>
        <taxon>malvids</taxon>
        <taxon>Malvales</taxon>
        <taxon>Malvaceae</taxon>
        <taxon>Malvoideae</taxon>
        <taxon>Hibiscus</taxon>
    </lineage>
</organism>
<evidence type="ECO:0000256" key="2">
    <source>
        <dbReference type="ARBA" id="ARBA00005891"/>
    </source>
</evidence>
<evidence type="ECO:0000256" key="7">
    <source>
        <dbReference type="RuleBase" id="RU364114"/>
    </source>
</evidence>
<evidence type="ECO:0000256" key="1">
    <source>
        <dbReference type="ARBA" id="ARBA00004173"/>
    </source>
</evidence>
<comment type="similarity">
    <text evidence="2 7">Belongs to the NDUFAF7 family.</text>
</comment>
<keyword evidence="5 7" id="KW-0496">Mitochondrion</keyword>
<sequence>MIDVTEDSLFRFRFVLSPQPTPATLYPIKRCKWAVPEEVEKLYQIEVCPKAMDLTYTLAKRIGADGDEQAESLRTAYWGLVGDGEAPFWERPAEQAPIGMGTHYMAMSIVNNKQGIPIPVE</sequence>
<evidence type="ECO:0000313" key="9">
    <source>
        <dbReference type="Proteomes" id="UP001396334"/>
    </source>
</evidence>
<evidence type="ECO:0000256" key="6">
    <source>
        <dbReference type="ARBA" id="ARBA00048612"/>
    </source>
</evidence>
<proteinExistence type="inferred from homology"/>
<dbReference type="Proteomes" id="UP001396334">
    <property type="component" value="Unassembled WGS sequence"/>
</dbReference>
<dbReference type="PANTHER" id="PTHR12049:SF7">
    <property type="entry name" value="PROTEIN ARGININE METHYLTRANSFERASE NDUFAF7, MITOCHONDRIAL"/>
    <property type="match status" value="1"/>
</dbReference>
<gene>
    <name evidence="8" type="ORF">V6N11_050916</name>
</gene>
<name>A0ABR1ZA09_9ROSI</name>
<comment type="subcellular location">
    <subcellularLocation>
        <location evidence="1 7">Mitochondrion</location>
    </subcellularLocation>
</comment>
<reference evidence="8 9" key="1">
    <citation type="journal article" date="2024" name="G3 (Bethesda)">
        <title>Genome assembly of Hibiscus sabdariffa L. provides insights into metabolisms of medicinal natural products.</title>
        <authorList>
            <person name="Kim T."/>
        </authorList>
    </citation>
    <scope>NUCLEOTIDE SEQUENCE [LARGE SCALE GENOMIC DNA]</scope>
    <source>
        <strain evidence="8">TK-2024</strain>
        <tissue evidence="8">Old leaves</tissue>
    </source>
</reference>
<evidence type="ECO:0000256" key="4">
    <source>
        <dbReference type="ARBA" id="ARBA00022679"/>
    </source>
</evidence>
<keyword evidence="3 7" id="KW-0489">Methyltransferase</keyword>
<comment type="catalytic activity">
    <reaction evidence="6 7">
        <text>L-arginyl-[protein] + 2 S-adenosyl-L-methionine = N(omega),N(omega)'-dimethyl-L-arginyl-[protein] + 2 S-adenosyl-L-homocysteine + 2 H(+)</text>
        <dbReference type="Rhea" id="RHEA:48108"/>
        <dbReference type="Rhea" id="RHEA-COMP:10532"/>
        <dbReference type="Rhea" id="RHEA-COMP:11992"/>
        <dbReference type="ChEBI" id="CHEBI:15378"/>
        <dbReference type="ChEBI" id="CHEBI:29965"/>
        <dbReference type="ChEBI" id="CHEBI:57856"/>
        <dbReference type="ChEBI" id="CHEBI:59789"/>
        <dbReference type="ChEBI" id="CHEBI:88221"/>
        <dbReference type="EC" id="2.1.1.320"/>
    </reaction>
</comment>
<protein>
    <recommendedName>
        <fullName evidence="7">Protein arginine methyltransferase NDUFAF7</fullName>
        <ecNumber evidence="7">2.1.1.320</ecNumber>
    </recommendedName>
</protein>
<dbReference type="EMBL" id="JBBPBN010002029">
    <property type="protein sequence ID" value="KAK8476860.1"/>
    <property type="molecule type" value="Genomic_DNA"/>
</dbReference>
<keyword evidence="4 7" id="KW-0808">Transferase</keyword>
<dbReference type="EC" id="2.1.1.320" evidence="7"/>
<comment type="caution">
    <text evidence="8">The sequence shown here is derived from an EMBL/GenBank/DDBJ whole genome shotgun (WGS) entry which is preliminary data.</text>
</comment>
<evidence type="ECO:0000256" key="3">
    <source>
        <dbReference type="ARBA" id="ARBA00022603"/>
    </source>
</evidence>
<evidence type="ECO:0000256" key="5">
    <source>
        <dbReference type="ARBA" id="ARBA00023128"/>
    </source>
</evidence>
<dbReference type="PANTHER" id="PTHR12049">
    <property type="entry name" value="PROTEIN ARGININE METHYLTRANSFERASE NDUFAF7, MITOCHONDRIAL"/>
    <property type="match status" value="1"/>
</dbReference>
<comment type="function">
    <text evidence="7">Arginine methyltransferase involved in the assembly or stability of mitochondrial NADH:ubiquinone oxidoreductase complex (complex I).</text>
</comment>
<accession>A0ABR1ZA09</accession>
<dbReference type="InterPro" id="IPR003788">
    <property type="entry name" value="NDUFAF7"/>
</dbReference>